<organism evidence="8 9">
    <name type="scientific">Mycolicibacterium moriokaense</name>
    <dbReference type="NCBI Taxonomy" id="39691"/>
    <lineage>
        <taxon>Bacteria</taxon>
        <taxon>Bacillati</taxon>
        <taxon>Actinomycetota</taxon>
        <taxon>Actinomycetes</taxon>
        <taxon>Mycobacteriales</taxon>
        <taxon>Mycobacteriaceae</taxon>
        <taxon>Mycolicibacterium</taxon>
    </lineage>
</organism>
<evidence type="ECO:0000259" key="7">
    <source>
        <dbReference type="PROSITE" id="PS50887"/>
    </source>
</evidence>
<dbReference type="CDD" id="cd00130">
    <property type="entry name" value="PAS"/>
    <property type="match status" value="1"/>
</dbReference>
<dbReference type="InterPro" id="IPR043128">
    <property type="entry name" value="Rev_trsase/Diguanyl_cyclase"/>
</dbReference>
<dbReference type="InterPro" id="IPR013656">
    <property type="entry name" value="PAS_4"/>
</dbReference>
<dbReference type="CDD" id="cd01948">
    <property type="entry name" value="EAL"/>
    <property type="match status" value="1"/>
</dbReference>
<dbReference type="EMBL" id="AP022560">
    <property type="protein sequence ID" value="BBX03874.1"/>
    <property type="molecule type" value="Genomic_DNA"/>
</dbReference>
<keyword evidence="2" id="KW-0175">Coiled coil</keyword>
<dbReference type="Pfam" id="PF00990">
    <property type="entry name" value="GGDEF"/>
    <property type="match status" value="1"/>
</dbReference>
<feature type="modified residue" description="4-aspartylphosphate" evidence="1">
    <location>
        <position position="91"/>
    </location>
</feature>
<dbReference type="PANTHER" id="PTHR44757">
    <property type="entry name" value="DIGUANYLATE CYCLASE DGCP"/>
    <property type="match status" value="1"/>
</dbReference>
<dbReference type="Gene3D" id="3.30.70.270">
    <property type="match status" value="1"/>
</dbReference>
<dbReference type="Pfam" id="PF00072">
    <property type="entry name" value="Response_reg"/>
    <property type="match status" value="1"/>
</dbReference>
<dbReference type="AlphaFoldDB" id="A0AAD1M8W2"/>
<sequence>MSHRGLRGQNPPCTPGERGRCAPSTLTDGATPKRIPADDMQTILVVDDDTRLRDLLWTVLTPLKCVVVTAGSGEEALTVLLQRKVAVIVLDVNLPGMDGFETAQLIRDVEEMASTPIIFLTGQADAGDLNRGYDLGAVDFLVKPVAREVLYAKVKALLELDRSFARLHREAAELHEEQLQAARAAEIWHREELAGARARARLANMFAEQTLDLASLETTIVTGLSELVRGDCLLRLPTSGDGWRHSFARPESAAPSGLSREWLAEQLTDRNRNPNDRLVLVEELTARGELVGTLCVGRPDGPSFTETEVALFRAVAVAAALSISNASLFRVQAEYAAVMQGTSDAILAVNGAGEIRSCNKAAEALFTQDCDTLIGRSIVELAVDGHRGRLREQLNDALATRRQSSLETTLAAHGDRHVDVLITLSPIGDSDDFSVAVVIHDLTEIKQAQSVITHLATHDPLTDLPNRRQLTERLEELARQQDGDLAALLYMDFNKFKPINDTYGHETGDELLVEVADRLRAAVRGDTLVCRVGGDEFIVLFEHVESASAAVAGGNRILEQVQSQPVQCKNATLQPSLSMGISVLGATAHTPQQLLTQADIAMFEAKINRLDECVLYTESMGSRRRGNAHLRAKLADAIARSDLRMVYQPIVNAVTGELFGLEALVRWLARGEPDEPDRDVPANEIIALAEASGQAGALGRWTVTRSFEDYVALGHNDLKLHVNLSPAQVLDKKFLSHLVAAHRDYGIAPDSICLELTERAFTKDPSPAYADLQRARELGFSLALDDFGVDHASMTTLKHIPANWLKIDRSFVEDVHESDRAQRLVRGQIAVAACMQIDLIAEGVEKREQADWLSEAGCVLQQGFWHARPIEVTDLADRVQNWRAGRAARGTGEG</sequence>
<dbReference type="PROSITE" id="PS50110">
    <property type="entry name" value="RESPONSE_REGULATORY"/>
    <property type="match status" value="1"/>
</dbReference>
<feature type="coiled-coil region" evidence="2">
    <location>
        <begin position="157"/>
        <end position="185"/>
    </location>
</feature>
<dbReference type="InterPro" id="IPR001789">
    <property type="entry name" value="Sig_transdc_resp-reg_receiver"/>
</dbReference>
<dbReference type="PROSITE" id="PS50883">
    <property type="entry name" value="EAL"/>
    <property type="match status" value="1"/>
</dbReference>
<feature type="domain" description="EAL" evidence="6">
    <location>
        <begin position="627"/>
        <end position="883"/>
    </location>
</feature>
<reference evidence="8 9" key="1">
    <citation type="journal article" date="2019" name="Emerg. Microbes Infect.">
        <title>Comprehensive subspecies identification of 175 nontuberculous mycobacteria species based on 7547 genomic profiles.</title>
        <authorList>
            <person name="Matsumoto Y."/>
            <person name="Kinjo T."/>
            <person name="Motooka D."/>
            <person name="Nabeya D."/>
            <person name="Jung N."/>
            <person name="Uechi K."/>
            <person name="Horii T."/>
            <person name="Iida T."/>
            <person name="Fujita J."/>
            <person name="Nakamura S."/>
        </authorList>
    </citation>
    <scope>NUCLEOTIDE SEQUENCE [LARGE SCALE GENOMIC DNA]</scope>
    <source>
        <strain evidence="8 9">JCM 6375</strain>
    </source>
</reference>
<dbReference type="SMART" id="SM00052">
    <property type="entry name" value="EAL"/>
    <property type="match status" value="1"/>
</dbReference>
<dbReference type="InterPro" id="IPR029787">
    <property type="entry name" value="Nucleotide_cyclase"/>
</dbReference>
<dbReference type="PANTHER" id="PTHR44757:SF2">
    <property type="entry name" value="BIOFILM ARCHITECTURE MAINTENANCE PROTEIN MBAA"/>
    <property type="match status" value="1"/>
</dbReference>
<keyword evidence="9" id="KW-1185">Reference proteome</keyword>
<feature type="domain" description="PAS" evidence="5">
    <location>
        <begin position="331"/>
        <end position="401"/>
    </location>
</feature>
<dbReference type="Pfam" id="PF08448">
    <property type="entry name" value="PAS_4"/>
    <property type="match status" value="1"/>
</dbReference>
<dbReference type="RefSeq" id="WP_083149355.1">
    <property type="nucleotide sequence ID" value="NZ_AP022560.1"/>
</dbReference>
<dbReference type="CDD" id="cd01949">
    <property type="entry name" value="GGDEF"/>
    <property type="match status" value="1"/>
</dbReference>
<gene>
    <name evidence="8" type="ORF">MMOR_48100</name>
</gene>
<feature type="domain" description="GGDEF" evidence="7">
    <location>
        <begin position="484"/>
        <end position="618"/>
    </location>
</feature>
<dbReference type="InterPro" id="IPR000160">
    <property type="entry name" value="GGDEF_dom"/>
</dbReference>
<dbReference type="GO" id="GO:0000160">
    <property type="term" value="P:phosphorelay signal transduction system"/>
    <property type="evidence" value="ECO:0007669"/>
    <property type="project" value="InterPro"/>
</dbReference>
<dbReference type="Gene3D" id="3.30.450.20">
    <property type="entry name" value="PAS domain"/>
    <property type="match status" value="1"/>
</dbReference>
<evidence type="ECO:0000256" key="3">
    <source>
        <dbReference type="SAM" id="MobiDB-lite"/>
    </source>
</evidence>
<dbReference type="CDD" id="cd17574">
    <property type="entry name" value="REC_OmpR"/>
    <property type="match status" value="1"/>
</dbReference>
<dbReference type="SUPFAM" id="SSF141868">
    <property type="entry name" value="EAL domain-like"/>
    <property type="match status" value="1"/>
</dbReference>
<dbReference type="InterPro" id="IPR011006">
    <property type="entry name" value="CheY-like_superfamily"/>
</dbReference>
<evidence type="ECO:0000256" key="1">
    <source>
        <dbReference type="PROSITE-ProRule" id="PRU00169"/>
    </source>
</evidence>
<feature type="domain" description="Response regulatory" evidence="4">
    <location>
        <begin position="42"/>
        <end position="158"/>
    </location>
</feature>
<dbReference type="Gene3D" id="3.20.20.450">
    <property type="entry name" value="EAL domain"/>
    <property type="match status" value="1"/>
</dbReference>
<evidence type="ECO:0000259" key="5">
    <source>
        <dbReference type="PROSITE" id="PS50112"/>
    </source>
</evidence>
<dbReference type="Proteomes" id="UP000466681">
    <property type="component" value="Chromosome"/>
</dbReference>
<proteinExistence type="predicted"/>
<dbReference type="InterPro" id="IPR052155">
    <property type="entry name" value="Biofilm_reg_signaling"/>
</dbReference>
<evidence type="ECO:0000256" key="2">
    <source>
        <dbReference type="SAM" id="Coils"/>
    </source>
</evidence>
<dbReference type="InterPro" id="IPR029016">
    <property type="entry name" value="GAF-like_dom_sf"/>
</dbReference>
<dbReference type="Gene3D" id="3.30.450.40">
    <property type="match status" value="1"/>
</dbReference>
<evidence type="ECO:0000259" key="6">
    <source>
        <dbReference type="PROSITE" id="PS50883"/>
    </source>
</evidence>
<dbReference type="SUPFAM" id="SSF55785">
    <property type="entry name" value="PYP-like sensor domain (PAS domain)"/>
    <property type="match status" value="1"/>
</dbReference>
<keyword evidence="1" id="KW-0597">Phosphoprotein</keyword>
<dbReference type="InterPro" id="IPR035965">
    <property type="entry name" value="PAS-like_dom_sf"/>
</dbReference>
<dbReference type="NCBIfam" id="TIGR00254">
    <property type="entry name" value="GGDEF"/>
    <property type="match status" value="1"/>
</dbReference>
<evidence type="ECO:0000259" key="4">
    <source>
        <dbReference type="PROSITE" id="PS50110"/>
    </source>
</evidence>
<accession>A0AAD1M8W2</accession>
<dbReference type="SMART" id="SM00267">
    <property type="entry name" value="GGDEF"/>
    <property type="match status" value="1"/>
</dbReference>
<feature type="region of interest" description="Disordered" evidence="3">
    <location>
        <begin position="1"/>
        <end position="33"/>
    </location>
</feature>
<dbReference type="Pfam" id="PF00563">
    <property type="entry name" value="EAL"/>
    <property type="match status" value="1"/>
</dbReference>
<dbReference type="InterPro" id="IPR001633">
    <property type="entry name" value="EAL_dom"/>
</dbReference>
<dbReference type="SUPFAM" id="SSF52172">
    <property type="entry name" value="CheY-like"/>
    <property type="match status" value="1"/>
</dbReference>
<dbReference type="PROSITE" id="PS50887">
    <property type="entry name" value="GGDEF"/>
    <property type="match status" value="1"/>
</dbReference>
<dbReference type="SUPFAM" id="SSF55073">
    <property type="entry name" value="Nucleotide cyclase"/>
    <property type="match status" value="1"/>
</dbReference>
<evidence type="ECO:0008006" key="10">
    <source>
        <dbReference type="Google" id="ProtNLM"/>
    </source>
</evidence>
<dbReference type="SMART" id="SM00448">
    <property type="entry name" value="REC"/>
    <property type="match status" value="1"/>
</dbReference>
<dbReference type="InterPro" id="IPR035919">
    <property type="entry name" value="EAL_sf"/>
</dbReference>
<dbReference type="SMART" id="SM00091">
    <property type="entry name" value="PAS"/>
    <property type="match status" value="1"/>
</dbReference>
<name>A0AAD1M8W2_9MYCO</name>
<evidence type="ECO:0000313" key="9">
    <source>
        <dbReference type="Proteomes" id="UP000466681"/>
    </source>
</evidence>
<dbReference type="InterPro" id="IPR000014">
    <property type="entry name" value="PAS"/>
</dbReference>
<evidence type="ECO:0000313" key="8">
    <source>
        <dbReference type="EMBL" id="BBX03874.1"/>
    </source>
</evidence>
<dbReference type="Gene3D" id="3.40.50.2300">
    <property type="match status" value="1"/>
</dbReference>
<protein>
    <recommendedName>
        <fullName evidence="10">EAL domain-containing protein</fullName>
    </recommendedName>
</protein>
<dbReference type="PROSITE" id="PS50112">
    <property type="entry name" value="PAS"/>
    <property type="match status" value="1"/>
</dbReference>
<dbReference type="NCBIfam" id="TIGR00229">
    <property type="entry name" value="sensory_box"/>
    <property type="match status" value="1"/>
</dbReference>
<dbReference type="SUPFAM" id="SSF55781">
    <property type="entry name" value="GAF domain-like"/>
    <property type="match status" value="1"/>
</dbReference>
<dbReference type="KEGG" id="mmor:MMOR_48100"/>